<evidence type="ECO:0000313" key="2">
    <source>
        <dbReference type="Proteomes" id="UP000035489"/>
    </source>
</evidence>
<sequence length="79" mass="9096">MSCYFSFAQRDTHHWDVSDGRERVFAIRGEPGRIIVRDERSGDQQYGRHPRAISCFETVNQAMAWCALQLILNPKDSAP</sequence>
<dbReference type="EMBL" id="LCYG01000055">
    <property type="protein sequence ID" value="KLK91378.1"/>
    <property type="molecule type" value="Genomic_DNA"/>
</dbReference>
<accession>A0A0H1R889</accession>
<dbReference type="STRING" id="1225564.AA309_19955"/>
<proteinExistence type="predicted"/>
<organism evidence="1 2">
    <name type="scientific">Microvirga vignae</name>
    <dbReference type="NCBI Taxonomy" id="1225564"/>
    <lineage>
        <taxon>Bacteria</taxon>
        <taxon>Pseudomonadati</taxon>
        <taxon>Pseudomonadota</taxon>
        <taxon>Alphaproteobacteria</taxon>
        <taxon>Hyphomicrobiales</taxon>
        <taxon>Methylobacteriaceae</taxon>
        <taxon>Microvirga</taxon>
    </lineage>
</organism>
<dbReference type="AlphaFoldDB" id="A0A0H1R889"/>
<protein>
    <submittedName>
        <fullName evidence="1">Uncharacterized protein</fullName>
    </submittedName>
</protein>
<evidence type="ECO:0000313" key="1">
    <source>
        <dbReference type="EMBL" id="KLK91378.1"/>
    </source>
</evidence>
<dbReference type="OrthoDB" id="8446542at2"/>
<dbReference type="PATRIC" id="fig|1225564.3.peg.5299"/>
<dbReference type="RefSeq" id="WP_047190776.1">
    <property type="nucleotide sequence ID" value="NZ_LCYG01000055.1"/>
</dbReference>
<name>A0A0H1R889_9HYPH</name>
<reference evidence="1 2" key="1">
    <citation type="submission" date="2015-05" db="EMBL/GenBank/DDBJ databases">
        <title>Draft genome sequence of Microvirga vignae strain BR3299, a novel nitrogen fixing bacteria isolated from Brazil semi-aired region.</title>
        <authorList>
            <person name="Zilli J.E."/>
            <person name="Passos S.R."/>
            <person name="Leite J."/>
            <person name="Baldani J.I."/>
            <person name="Xavier G.R."/>
            <person name="Rumjaneck N.G."/>
            <person name="Simoes-Araujo J.L."/>
        </authorList>
    </citation>
    <scope>NUCLEOTIDE SEQUENCE [LARGE SCALE GENOMIC DNA]</scope>
    <source>
        <strain evidence="1 2">BR3299</strain>
    </source>
</reference>
<comment type="caution">
    <text evidence="1">The sequence shown here is derived from an EMBL/GenBank/DDBJ whole genome shotgun (WGS) entry which is preliminary data.</text>
</comment>
<gene>
    <name evidence="1" type="ORF">AA309_19955</name>
</gene>
<dbReference type="Proteomes" id="UP000035489">
    <property type="component" value="Unassembled WGS sequence"/>
</dbReference>
<keyword evidence="2" id="KW-1185">Reference proteome</keyword>